<dbReference type="Gene3D" id="3.30.70.270">
    <property type="match status" value="1"/>
</dbReference>
<keyword evidence="1" id="KW-0812">Transmembrane</keyword>
<dbReference type="PANTHER" id="PTHR46663">
    <property type="entry name" value="DIGUANYLATE CYCLASE DGCT-RELATED"/>
    <property type="match status" value="1"/>
</dbReference>
<feature type="transmembrane region" description="Helical" evidence="1">
    <location>
        <begin position="208"/>
        <end position="230"/>
    </location>
</feature>
<evidence type="ECO:0000313" key="4">
    <source>
        <dbReference type="Proteomes" id="UP000612808"/>
    </source>
</evidence>
<keyword evidence="1" id="KW-0472">Membrane</keyword>
<evidence type="ECO:0000313" key="3">
    <source>
        <dbReference type="EMBL" id="GID15730.1"/>
    </source>
</evidence>
<evidence type="ECO:0000259" key="2">
    <source>
        <dbReference type="PROSITE" id="PS50887"/>
    </source>
</evidence>
<feature type="transmembrane region" description="Helical" evidence="1">
    <location>
        <begin position="306"/>
        <end position="328"/>
    </location>
</feature>
<dbReference type="PANTHER" id="PTHR46663:SF2">
    <property type="entry name" value="GGDEF DOMAIN-CONTAINING PROTEIN"/>
    <property type="match status" value="1"/>
</dbReference>
<dbReference type="InterPro" id="IPR000160">
    <property type="entry name" value="GGDEF_dom"/>
</dbReference>
<dbReference type="Proteomes" id="UP000612808">
    <property type="component" value="Unassembled WGS sequence"/>
</dbReference>
<keyword evidence="4" id="KW-1185">Reference proteome</keyword>
<feature type="transmembrane region" description="Helical" evidence="1">
    <location>
        <begin position="172"/>
        <end position="196"/>
    </location>
</feature>
<gene>
    <name evidence="3" type="ORF">Aru02nite_66190</name>
</gene>
<dbReference type="CDD" id="cd01949">
    <property type="entry name" value="GGDEF"/>
    <property type="match status" value="1"/>
</dbReference>
<feature type="transmembrane region" description="Helical" evidence="1">
    <location>
        <begin position="242"/>
        <end position="260"/>
    </location>
</feature>
<feature type="domain" description="GGDEF" evidence="2">
    <location>
        <begin position="376"/>
        <end position="510"/>
    </location>
</feature>
<sequence length="510" mass="54008">MRTQRFLPVAAGTAVLVATTTLLTTTHALGATTTVVLDDLAQLLGALVAAGTAWATAARVAGRTRWWRVLIGCAMFGWGCGQAIWSWYQVFGDTPMPSPGVADIGYLMLPLFALPALLVAASAAAPSGTAAARPRGHTTLVLDGLIVVFSMLLLAWQTTLSAVVHQGAPTRLAFAIAIAYPTTDLTLVVMVILLALVRQVSAVDRLPLLLLGLGLVAISASDSVFAWLVSIGAERMKPAADVGFVAGPALIALAMVAPEWSRIRRDGRRRREWRTDWPHLLLPYLPPTASGIVIALWTALGHRPSAPTIYLGLLVAGLVVVRQLITLVENRILLERVRQAQERLTHQAYHDPLTGLANRTLFAERLAAATGRSGHRPLALMFVDLDDFKAVNDRYGHATGDAVLRDVADRLLSCVRGGDTVARLGGDEFAVLLEGGADLPEVARRVGERILAALAEPYPVAAGTVFLGASLGVTSPPAGATVTPDDLLGRADTAMYAGKRDGKGRMVVAP</sequence>
<dbReference type="PROSITE" id="PS50887">
    <property type="entry name" value="GGDEF"/>
    <property type="match status" value="1"/>
</dbReference>
<feature type="transmembrane region" description="Helical" evidence="1">
    <location>
        <begin position="69"/>
        <end position="88"/>
    </location>
</feature>
<dbReference type="RefSeq" id="WP_203664151.1">
    <property type="nucleotide sequence ID" value="NZ_BAAAZM010000025.1"/>
</dbReference>
<feature type="transmembrane region" description="Helical" evidence="1">
    <location>
        <begin position="40"/>
        <end position="57"/>
    </location>
</feature>
<dbReference type="NCBIfam" id="TIGR00254">
    <property type="entry name" value="GGDEF"/>
    <property type="match status" value="1"/>
</dbReference>
<dbReference type="AlphaFoldDB" id="A0A8J3JC74"/>
<evidence type="ECO:0000256" key="1">
    <source>
        <dbReference type="SAM" id="Phobius"/>
    </source>
</evidence>
<keyword evidence="1" id="KW-1133">Transmembrane helix</keyword>
<comment type="caution">
    <text evidence="3">The sequence shown here is derived from an EMBL/GenBank/DDBJ whole genome shotgun (WGS) entry which is preliminary data.</text>
</comment>
<protein>
    <recommendedName>
        <fullName evidence="2">GGDEF domain-containing protein</fullName>
    </recommendedName>
</protein>
<dbReference type="InterPro" id="IPR043128">
    <property type="entry name" value="Rev_trsase/Diguanyl_cyclase"/>
</dbReference>
<feature type="transmembrane region" description="Helical" evidence="1">
    <location>
        <begin position="281"/>
        <end position="300"/>
    </location>
</feature>
<name>A0A8J3JC74_9ACTN</name>
<feature type="transmembrane region" description="Helical" evidence="1">
    <location>
        <begin position="108"/>
        <end position="128"/>
    </location>
</feature>
<dbReference type="Pfam" id="PF00990">
    <property type="entry name" value="GGDEF"/>
    <property type="match status" value="1"/>
</dbReference>
<organism evidence="3 4">
    <name type="scientific">Actinocatenispora rupis</name>
    <dbReference type="NCBI Taxonomy" id="519421"/>
    <lineage>
        <taxon>Bacteria</taxon>
        <taxon>Bacillati</taxon>
        <taxon>Actinomycetota</taxon>
        <taxon>Actinomycetes</taxon>
        <taxon>Micromonosporales</taxon>
        <taxon>Micromonosporaceae</taxon>
        <taxon>Actinocatenispora</taxon>
    </lineage>
</organism>
<dbReference type="InterPro" id="IPR052163">
    <property type="entry name" value="DGC-Regulatory_Protein"/>
</dbReference>
<accession>A0A8J3JC74</accession>
<proteinExistence type="predicted"/>
<dbReference type="SUPFAM" id="SSF55073">
    <property type="entry name" value="Nucleotide cyclase"/>
    <property type="match status" value="1"/>
</dbReference>
<dbReference type="SMART" id="SM00267">
    <property type="entry name" value="GGDEF"/>
    <property type="match status" value="1"/>
</dbReference>
<feature type="transmembrane region" description="Helical" evidence="1">
    <location>
        <begin position="140"/>
        <end position="160"/>
    </location>
</feature>
<dbReference type="EMBL" id="BOMB01000047">
    <property type="protein sequence ID" value="GID15730.1"/>
    <property type="molecule type" value="Genomic_DNA"/>
</dbReference>
<dbReference type="InterPro" id="IPR029787">
    <property type="entry name" value="Nucleotide_cyclase"/>
</dbReference>
<reference evidence="3" key="1">
    <citation type="submission" date="2021-01" db="EMBL/GenBank/DDBJ databases">
        <title>Whole genome shotgun sequence of Actinocatenispora rupis NBRC 107355.</title>
        <authorList>
            <person name="Komaki H."/>
            <person name="Tamura T."/>
        </authorList>
    </citation>
    <scope>NUCLEOTIDE SEQUENCE</scope>
    <source>
        <strain evidence="3">NBRC 107355</strain>
    </source>
</reference>